<gene>
    <name evidence="3" type="ORF">GCM10009862_17930</name>
</gene>
<organism evidence="3 4">
    <name type="scientific">Microbacterium binotii</name>
    <dbReference type="NCBI Taxonomy" id="462710"/>
    <lineage>
        <taxon>Bacteria</taxon>
        <taxon>Bacillati</taxon>
        <taxon>Actinomycetota</taxon>
        <taxon>Actinomycetes</taxon>
        <taxon>Micrococcales</taxon>
        <taxon>Microbacteriaceae</taxon>
        <taxon>Microbacterium</taxon>
    </lineage>
</organism>
<evidence type="ECO:0000259" key="2">
    <source>
        <dbReference type="Pfam" id="PF13556"/>
    </source>
</evidence>
<reference evidence="3 4" key="1">
    <citation type="journal article" date="2019" name="Int. J. Syst. Evol. Microbiol.">
        <title>The Global Catalogue of Microorganisms (GCM) 10K type strain sequencing project: providing services to taxonomists for standard genome sequencing and annotation.</title>
        <authorList>
            <consortium name="The Broad Institute Genomics Platform"/>
            <consortium name="The Broad Institute Genome Sequencing Center for Infectious Disease"/>
            <person name="Wu L."/>
            <person name="Ma J."/>
        </authorList>
    </citation>
    <scope>NUCLEOTIDE SEQUENCE [LARGE SCALE GENOMIC DNA]</scope>
    <source>
        <strain evidence="3 4">JCM 16365</strain>
    </source>
</reference>
<dbReference type="PANTHER" id="PTHR33744">
    <property type="entry name" value="CARBOHYDRATE DIACID REGULATOR"/>
    <property type="match status" value="1"/>
</dbReference>
<accession>A0ABN3PED6</accession>
<keyword evidence="4" id="KW-1185">Reference proteome</keyword>
<dbReference type="InterPro" id="IPR025736">
    <property type="entry name" value="PucR_C-HTH_dom"/>
</dbReference>
<dbReference type="Proteomes" id="UP001500274">
    <property type="component" value="Unassembled WGS sequence"/>
</dbReference>
<protein>
    <submittedName>
        <fullName evidence="3">PucR family transcriptional regulator</fullName>
    </submittedName>
</protein>
<dbReference type="InterPro" id="IPR012914">
    <property type="entry name" value="PucR_dom"/>
</dbReference>
<sequence>MYNMSAPPSDSPTLGSLLARRDLGLRAAGELDAATLATRVHGVHSSDLADPTPFLAEGLVLLTTGTQFLGADEDSPDFDAYVARLRGRGITALGFGTEVVREGIPRGLDAACRAHGLPLFEVPYRTPFIAVARANAQAIAAEEYARRSWALAAGRALSLAALRADGLAATLDELARQLGGWVGMFDAAGALTHEHPAASLDASTRDGLSAEVSALLRRGARAGSSLHIGSTPFHVQTLGRGGRLRGAIAVSAEVFDREARGVVTTAVAMAGLALEQRQTLAQATTALRAGLAEALLAGESTLVRRVSKPLWGPLGTGAITIALTDAEAARREDVLQWLESAVAARGGSLFFGRVDDGLLLAAPVGDAVFAELAAKLGVRVGVSAPATVDTAPAALSQARVARERASAGSVAAFAEVRGSLLSVLDDEHIGAIARAELEPLLRHDAQHATALVATLDAWLAADTAHEAAARALGVHRHTVRARLALTERVLGVDLSSFAVRAQLWLALRALD</sequence>
<dbReference type="InterPro" id="IPR051448">
    <property type="entry name" value="CdaR-like_regulators"/>
</dbReference>
<evidence type="ECO:0000313" key="3">
    <source>
        <dbReference type="EMBL" id="GAA2579116.1"/>
    </source>
</evidence>
<proteinExistence type="predicted"/>
<feature type="domain" description="Purine catabolism PurC-like" evidence="1">
    <location>
        <begin position="33"/>
        <end position="139"/>
    </location>
</feature>
<dbReference type="Pfam" id="PF07905">
    <property type="entry name" value="PucR"/>
    <property type="match status" value="1"/>
</dbReference>
<dbReference type="InterPro" id="IPR042070">
    <property type="entry name" value="PucR_C-HTH_sf"/>
</dbReference>
<evidence type="ECO:0000313" key="4">
    <source>
        <dbReference type="Proteomes" id="UP001500274"/>
    </source>
</evidence>
<name>A0ABN3PED6_9MICO</name>
<evidence type="ECO:0000259" key="1">
    <source>
        <dbReference type="Pfam" id="PF07905"/>
    </source>
</evidence>
<dbReference type="PANTHER" id="PTHR33744:SF1">
    <property type="entry name" value="DNA-BINDING TRANSCRIPTIONAL ACTIVATOR ADER"/>
    <property type="match status" value="1"/>
</dbReference>
<comment type="caution">
    <text evidence="3">The sequence shown here is derived from an EMBL/GenBank/DDBJ whole genome shotgun (WGS) entry which is preliminary data.</text>
</comment>
<dbReference type="EMBL" id="BAAARI010000012">
    <property type="protein sequence ID" value="GAA2579116.1"/>
    <property type="molecule type" value="Genomic_DNA"/>
</dbReference>
<dbReference type="Pfam" id="PF13556">
    <property type="entry name" value="HTH_30"/>
    <property type="match status" value="1"/>
</dbReference>
<feature type="domain" description="PucR C-terminal helix-turn-helix" evidence="2">
    <location>
        <begin position="451"/>
        <end position="509"/>
    </location>
</feature>
<dbReference type="Gene3D" id="1.10.10.2840">
    <property type="entry name" value="PucR C-terminal helix-turn-helix domain"/>
    <property type="match status" value="1"/>
</dbReference>